<proteinExistence type="predicted"/>
<protein>
    <submittedName>
        <fullName evidence="2">DUF2511 domain-containing protein</fullName>
    </submittedName>
</protein>
<accession>A0ABU6B0N7</accession>
<dbReference type="InterPro" id="IPR019648">
    <property type="entry name" value="YebY"/>
</dbReference>
<gene>
    <name evidence="2" type="ORF">U3653_24810</name>
</gene>
<evidence type="ECO:0000313" key="2">
    <source>
        <dbReference type="EMBL" id="MEB3513261.1"/>
    </source>
</evidence>
<comment type="caution">
    <text evidence="2">The sequence shown here is derived from an EMBL/GenBank/DDBJ whole genome shotgun (WGS) entry which is preliminary data.</text>
</comment>
<dbReference type="PROSITE" id="PS51257">
    <property type="entry name" value="PROKAR_LIPOPROTEIN"/>
    <property type="match status" value="1"/>
</dbReference>
<evidence type="ECO:0000256" key="1">
    <source>
        <dbReference type="SAM" id="MobiDB-lite"/>
    </source>
</evidence>
<dbReference type="RefSeq" id="WP_323124154.1">
    <property type="nucleotide sequence ID" value="NZ_JAYESH010000004.1"/>
</dbReference>
<sequence>MTVSKERTALESRAGYVARILAACAIAGALATSACGGGSGPKHPAHPTPSPLPAPTSSSQAISSENLGYLWPLTVDRGTLECRPGDLAVFIGPDGAVYALNDNASHAGFADIEPLRATGADGDKVSLGALRSKTLGLCHLPG</sequence>
<feature type="region of interest" description="Disordered" evidence="1">
    <location>
        <begin position="36"/>
        <end position="60"/>
    </location>
</feature>
<reference evidence="2 3" key="1">
    <citation type="submission" date="2023-12" db="EMBL/GenBank/DDBJ databases">
        <title>novel species in genus Nocarida.</title>
        <authorList>
            <person name="Li Z."/>
        </authorList>
    </citation>
    <scope>NUCLEOTIDE SEQUENCE [LARGE SCALE GENOMIC DNA]</scope>
    <source>
        <strain evidence="2 3">CDC186</strain>
    </source>
</reference>
<dbReference type="Pfam" id="PF10709">
    <property type="entry name" value="DUF2511"/>
    <property type="match status" value="1"/>
</dbReference>
<dbReference type="Proteomes" id="UP001348098">
    <property type="component" value="Unassembled WGS sequence"/>
</dbReference>
<name>A0ABU6B0N7_9NOCA</name>
<keyword evidence="3" id="KW-1185">Reference proteome</keyword>
<evidence type="ECO:0000313" key="3">
    <source>
        <dbReference type="Proteomes" id="UP001348098"/>
    </source>
</evidence>
<dbReference type="EMBL" id="JAYKYQ010000011">
    <property type="protein sequence ID" value="MEB3513261.1"/>
    <property type="molecule type" value="Genomic_DNA"/>
</dbReference>
<organism evidence="2 3">
    <name type="scientific">Nocardia implantans</name>
    <dbReference type="NCBI Taxonomy" id="3108168"/>
    <lineage>
        <taxon>Bacteria</taxon>
        <taxon>Bacillati</taxon>
        <taxon>Actinomycetota</taxon>
        <taxon>Actinomycetes</taxon>
        <taxon>Mycobacteriales</taxon>
        <taxon>Nocardiaceae</taxon>
        <taxon>Nocardia</taxon>
    </lineage>
</organism>